<feature type="transmembrane region" description="Helical" evidence="9">
    <location>
        <begin position="77"/>
        <end position="97"/>
    </location>
</feature>
<feature type="transmembrane region" description="Helical" evidence="9">
    <location>
        <begin position="247"/>
        <end position="271"/>
    </location>
</feature>
<keyword evidence="6 8" id="KW-1133">Transmembrane helix</keyword>
<dbReference type="GO" id="GO:0005886">
    <property type="term" value="C:plasma membrane"/>
    <property type="evidence" value="ECO:0007669"/>
    <property type="project" value="UniProtKB-SubCell"/>
</dbReference>
<dbReference type="PIRSF" id="PIRSF005353">
    <property type="entry name" value="PbuG"/>
    <property type="match status" value="1"/>
</dbReference>
<feature type="transmembrane region" description="Helical" evidence="9">
    <location>
        <begin position="103"/>
        <end position="121"/>
    </location>
</feature>
<dbReference type="PANTHER" id="PTHR43337:SF1">
    <property type="entry name" value="XANTHINE_URACIL PERMEASE C887.17-RELATED"/>
    <property type="match status" value="1"/>
</dbReference>
<name>A0A1F5R4D0_9BACT</name>
<gene>
    <name evidence="10" type="ORF">A2024_08505</name>
</gene>
<evidence type="ECO:0000256" key="6">
    <source>
        <dbReference type="ARBA" id="ARBA00022989"/>
    </source>
</evidence>
<evidence type="ECO:0000256" key="9">
    <source>
        <dbReference type="SAM" id="Phobius"/>
    </source>
</evidence>
<dbReference type="GO" id="GO:0005345">
    <property type="term" value="F:purine nucleobase transmembrane transporter activity"/>
    <property type="evidence" value="ECO:0007669"/>
    <property type="project" value="TreeGrafter"/>
</dbReference>
<comment type="similarity">
    <text evidence="2 8">Belongs to the nucleobase:cation symporter-2 (NCS2) (TC 2.A.40) family. Azg-like subfamily.</text>
</comment>
<feature type="transmembrane region" description="Helical" evidence="9">
    <location>
        <begin position="381"/>
        <end position="406"/>
    </location>
</feature>
<evidence type="ECO:0000256" key="4">
    <source>
        <dbReference type="ARBA" id="ARBA00022475"/>
    </source>
</evidence>
<keyword evidence="3 8" id="KW-0813">Transport</keyword>
<dbReference type="EMBL" id="MFFM01000042">
    <property type="protein sequence ID" value="OGF09318.1"/>
    <property type="molecule type" value="Genomic_DNA"/>
</dbReference>
<dbReference type="InterPro" id="IPR026033">
    <property type="entry name" value="Azg-like_bact_archaea"/>
</dbReference>
<evidence type="ECO:0000313" key="11">
    <source>
        <dbReference type="Proteomes" id="UP000177230"/>
    </source>
</evidence>
<feature type="transmembrane region" description="Helical" evidence="9">
    <location>
        <begin position="51"/>
        <end position="70"/>
    </location>
</feature>
<keyword evidence="5 8" id="KW-0812">Transmembrane</keyword>
<dbReference type="PANTHER" id="PTHR43337">
    <property type="entry name" value="XANTHINE/URACIL PERMEASE C887.17-RELATED"/>
    <property type="match status" value="1"/>
</dbReference>
<feature type="transmembrane region" description="Helical" evidence="9">
    <location>
        <begin position="332"/>
        <end position="361"/>
    </location>
</feature>
<sequence>MTLLDRLFKLKENRTNVRTEILAGITTFMAMSYIIAANPMILAAAGMDKGAVTLATCLASGLITIAMGLLSNYPIALAPGMGINAYFAYSICAGMGIDWRIGLGFFFIEGVIILLVTMTRLREIVIDAIPFSLKCAISAGIGLFLTFIGFANAGIIAPHPATFVTISRFASPQVWPQVLLASVGIIITTILLTRKVKGAILIGIAAGTLLSLIPAFRPDGAGLSLLAPSLSPTFFQLDILGALRWQFAALIFTLLFVDFFDTAGTIIGVSVKAKFLDDKGKIPRVGRVLLADSMGPVVGALAGTSTVTSFIESAAGVEEGGRTGLTAVVTGLLFLAAMAAAPLVGLVPAAAVAPALIIVGIMMMEPVLKIDFSDYSEAVPAFITIAAMPFTYSISNGITLGFLSYVLIKALTGRARTIAPAMYVLAALGLLFFLISPEFR</sequence>
<evidence type="ECO:0000256" key="1">
    <source>
        <dbReference type="ARBA" id="ARBA00004651"/>
    </source>
</evidence>
<feature type="transmembrane region" description="Helical" evidence="9">
    <location>
        <begin position="418"/>
        <end position="435"/>
    </location>
</feature>
<feature type="transmembrane region" description="Helical" evidence="9">
    <location>
        <begin position="21"/>
        <end position="45"/>
    </location>
</feature>
<dbReference type="Proteomes" id="UP000177230">
    <property type="component" value="Unassembled WGS sequence"/>
</dbReference>
<proteinExistence type="inferred from homology"/>
<keyword evidence="4 8" id="KW-1003">Cell membrane</keyword>
<comment type="caution">
    <text evidence="10">The sequence shown here is derived from an EMBL/GenBank/DDBJ whole genome shotgun (WGS) entry which is preliminary data.</text>
</comment>
<protein>
    <submittedName>
        <fullName evidence="10">Guanine permease</fullName>
    </submittedName>
</protein>
<feature type="transmembrane region" description="Helical" evidence="9">
    <location>
        <begin position="133"/>
        <end position="154"/>
    </location>
</feature>
<evidence type="ECO:0000256" key="3">
    <source>
        <dbReference type="ARBA" id="ARBA00022448"/>
    </source>
</evidence>
<evidence type="ECO:0000256" key="2">
    <source>
        <dbReference type="ARBA" id="ARBA00005697"/>
    </source>
</evidence>
<evidence type="ECO:0000256" key="7">
    <source>
        <dbReference type="ARBA" id="ARBA00023136"/>
    </source>
</evidence>
<comment type="subcellular location">
    <subcellularLocation>
        <location evidence="1 8">Cell membrane</location>
        <topology evidence="1 8">Multi-pass membrane protein</topology>
    </subcellularLocation>
</comment>
<reference evidence="10 11" key="1">
    <citation type="journal article" date="2016" name="Nat. Commun.">
        <title>Thousands of microbial genomes shed light on interconnected biogeochemical processes in an aquifer system.</title>
        <authorList>
            <person name="Anantharaman K."/>
            <person name="Brown C.T."/>
            <person name="Hug L.A."/>
            <person name="Sharon I."/>
            <person name="Castelle C.J."/>
            <person name="Probst A.J."/>
            <person name="Thomas B.C."/>
            <person name="Singh A."/>
            <person name="Wilkins M.J."/>
            <person name="Karaoz U."/>
            <person name="Brodie E.L."/>
            <person name="Williams K.H."/>
            <person name="Hubbard S.S."/>
            <person name="Banfield J.F."/>
        </authorList>
    </citation>
    <scope>NUCLEOTIDE SEQUENCE [LARGE SCALE GENOMIC DNA]</scope>
</reference>
<keyword evidence="7 8" id="KW-0472">Membrane</keyword>
<evidence type="ECO:0000256" key="8">
    <source>
        <dbReference type="PIRNR" id="PIRNR005353"/>
    </source>
</evidence>
<feature type="transmembrane region" description="Helical" evidence="9">
    <location>
        <begin position="174"/>
        <end position="192"/>
    </location>
</feature>
<organism evidence="10 11">
    <name type="scientific">Candidatus Edwardsbacteria bacterium GWF2_54_11</name>
    <dbReference type="NCBI Taxonomy" id="1817851"/>
    <lineage>
        <taxon>Bacteria</taxon>
        <taxon>Candidatus Edwardsiibacteriota</taxon>
    </lineage>
</organism>
<evidence type="ECO:0000256" key="5">
    <source>
        <dbReference type="ARBA" id="ARBA00022692"/>
    </source>
</evidence>
<dbReference type="AlphaFoldDB" id="A0A1F5R4D0"/>
<dbReference type="Pfam" id="PF00860">
    <property type="entry name" value="Xan_ur_permease"/>
    <property type="match status" value="1"/>
</dbReference>
<dbReference type="InterPro" id="IPR006043">
    <property type="entry name" value="NCS2"/>
</dbReference>
<accession>A0A1F5R4D0</accession>
<dbReference type="InterPro" id="IPR045018">
    <property type="entry name" value="Azg-like"/>
</dbReference>
<feature type="transmembrane region" description="Helical" evidence="9">
    <location>
        <begin position="199"/>
        <end position="216"/>
    </location>
</feature>
<evidence type="ECO:0000313" key="10">
    <source>
        <dbReference type="EMBL" id="OGF09318.1"/>
    </source>
</evidence>